<dbReference type="SUPFAM" id="SSF47413">
    <property type="entry name" value="lambda repressor-like DNA-binding domains"/>
    <property type="match status" value="1"/>
</dbReference>
<organism evidence="2 3">
    <name type="scientific">Lactococcus garvieae</name>
    <dbReference type="NCBI Taxonomy" id="1363"/>
    <lineage>
        <taxon>Bacteria</taxon>
        <taxon>Bacillati</taxon>
        <taxon>Bacillota</taxon>
        <taxon>Bacilli</taxon>
        <taxon>Lactobacillales</taxon>
        <taxon>Streptococcaceae</taxon>
        <taxon>Lactococcus</taxon>
    </lineage>
</organism>
<proteinExistence type="predicted"/>
<dbReference type="PANTHER" id="PTHR37038">
    <property type="entry name" value="TRANSCRIPTIONAL REGULATOR-RELATED"/>
    <property type="match status" value="1"/>
</dbReference>
<protein>
    <submittedName>
        <fullName evidence="2">Transcriptional activator, Rgg/GadR/MutR family, C-terminal domain-containing protein</fullName>
    </submittedName>
</protein>
<dbReference type="InterPro" id="IPR001387">
    <property type="entry name" value="Cro/C1-type_HTH"/>
</dbReference>
<accession>A0A1I4J7L7</accession>
<evidence type="ECO:0000313" key="2">
    <source>
        <dbReference type="EMBL" id="SFL62086.1"/>
    </source>
</evidence>
<dbReference type="InterPro" id="IPR053163">
    <property type="entry name" value="HTH-type_regulator_Rgg"/>
</dbReference>
<evidence type="ECO:0000313" key="3">
    <source>
        <dbReference type="Proteomes" id="UP000181969"/>
    </source>
</evidence>
<dbReference type="GO" id="GO:0003677">
    <property type="term" value="F:DNA binding"/>
    <property type="evidence" value="ECO:0007669"/>
    <property type="project" value="InterPro"/>
</dbReference>
<dbReference type="AlphaFoldDB" id="A0A1I4J7L7"/>
<evidence type="ECO:0000259" key="1">
    <source>
        <dbReference type="PROSITE" id="PS50943"/>
    </source>
</evidence>
<dbReference type="EMBL" id="FOTJ01000034">
    <property type="protein sequence ID" value="SFL62086.1"/>
    <property type="molecule type" value="Genomic_DNA"/>
</dbReference>
<dbReference type="InterPro" id="IPR010057">
    <property type="entry name" value="Transcription_activator_Rgg_C"/>
</dbReference>
<dbReference type="SMART" id="SM00530">
    <property type="entry name" value="HTH_XRE"/>
    <property type="match status" value="1"/>
</dbReference>
<dbReference type="Pfam" id="PF21259">
    <property type="entry name" value="Rgg_C"/>
    <property type="match status" value="1"/>
</dbReference>
<dbReference type="InterPro" id="IPR010982">
    <property type="entry name" value="Lambda_DNA-bd_dom_sf"/>
</dbReference>
<sequence length="288" mass="34110">MKANNSGKVFKKLRKQRGFKLTSFQDNNISPATISNFENGKTKIAFDKLQIMLRTLSVSLEEFLIYTDEVDIDENSVLNQLIREITKAILTDNHTELSLYQSKAIQLHEYHLYLAIKGTQQSLELDEIGILSDYFDNIKYWRKIDLYTLCLSVKYLKARQNTYLLEGFFMEEKQYYSSEITFFHVACCIISSLISSNNQKTAKHFINYLSRENYPYHTMYTINLLNFVNGYWKAKFESYSEGLDDLKQALYLFEQLEKPMIFNYYENLFKKHLKDISNYKTIYSKDML</sequence>
<feature type="domain" description="HTH cro/C1-type" evidence="1">
    <location>
        <begin position="10"/>
        <end position="63"/>
    </location>
</feature>
<dbReference type="RefSeq" id="WP_074752078.1">
    <property type="nucleotide sequence ID" value="NZ_FOTJ01000034.1"/>
</dbReference>
<dbReference type="Pfam" id="PF01381">
    <property type="entry name" value="HTH_3"/>
    <property type="match status" value="1"/>
</dbReference>
<dbReference type="PROSITE" id="PS50943">
    <property type="entry name" value="HTH_CROC1"/>
    <property type="match status" value="1"/>
</dbReference>
<dbReference type="Proteomes" id="UP000181969">
    <property type="component" value="Unassembled WGS sequence"/>
</dbReference>
<dbReference type="CDD" id="cd00093">
    <property type="entry name" value="HTH_XRE"/>
    <property type="match status" value="1"/>
</dbReference>
<reference evidence="2 3" key="1">
    <citation type="submission" date="2016-10" db="EMBL/GenBank/DDBJ databases">
        <authorList>
            <person name="de Groot N.N."/>
        </authorList>
    </citation>
    <scope>NUCLEOTIDE SEQUENCE [LARGE SCALE GENOMIC DNA]</scope>
    <source>
        <strain evidence="2 3">M79</strain>
    </source>
</reference>
<gene>
    <name evidence="2" type="ORF">SAMN05216438_1343</name>
</gene>
<dbReference type="Gene3D" id="1.10.260.40">
    <property type="entry name" value="lambda repressor-like DNA-binding domains"/>
    <property type="match status" value="1"/>
</dbReference>
<dbReference type="OrthoDB" id="9814553at2"/>
<dbReference type="NCBIfam" id="TIGR01716">
    <property type="entry name" value="RGG_Cterm"/>
    <property type="match status" value="1"/>
</dbReference>
<name>A0A1I4J7L7_9LACT</name>